<dbReference type="EMBL" id="MSCL01000001">
    <property type="protein sequence ID" value="PQJ74162.1"/>
    <property type="molecule type" value="Genomic_DNA"/>
</dbReference>
<gene>
    <name evidence="1" type="ORF">BTO13_02230</name>
</gene>
<comment type="caution">
    <text evidence="1">The sequence shown here is derived from an EMBL/GenBank/DDBJ whole genome shotgun (WGS) entry which is preliminary data.</text>
</comment>
<accession>A0A2S7WA97</accession>
<dbReference type="AlphaFoldDB" id="A0A2S7WA97"/>
<evidence type="ECO:0000313" key="2">
    <source>
        <dbReference type="Proteomes" id="UP000237608"/>
    </source>
</evidence>
<evidence type="ECO:0000313" key="1">
    <source>
        <dbReference type="EMBL" id="PQJ74162.1"/>
    </source>
</evidence>
<sequence length="249" mass="29134">MSNTQLFITQTRWVTYERKFMKKLLALIFLTYSSGIFSQNKSEYNCVNDFDEIETEVELQKTVRFKIISSRKLYTKETFEFSEGILIVSNLNEKLNPKEIAQVISTIGIKNNLSKITAFETCHALEIYYKNTKPNEEELNHLKENLIIELSLDINKSLSKKERKRNKKKRDFIETNGINACKVLSKNKPENFSEKDLSNVIVSESSKNIEKMLKIYDLSFEEGSLIFMKDLTTYLVDNCKIIKDFVERN</sequence>
<name>A0A2S7WA97_9FLAO</name>
<organism evidence="1 2">
    <name type="scientific">Polaribacter gangjinensis</name>
    <dbReference type="NCBI Taxonomy" id="574710"/>
    <lineage>
        <taxon>Bacteria</taxon>
        <taxon>Pseudomonadati</taxon>
        <taxon>Bacteroidota</taxon>
        <taxon>Flavobacteriia</taxon>
        <taxon>Flavobacteriales</taxon>
        <taxon>Flavobacteriaceae</taxon>
    </lineage>
</organism>
<reference evidence="1 2" key="1">
    <citation type="submission" date="2016-12" db="EMBL/GenBank/DDBJ databases">
        <title>Trade-off between light-utilization and light-protection in marine flavobacteria.</title>
        <authorList>
            <person name="Kumagai Y."/>
            <person name="Yoshizawa S."/>
            <person name="Kogure K."/>
            <person name="Iwasaki W."/>
        </authorList>
    </citation>
    <scope>NUCLEOTIDE SEQUENCE [LARGE SCALE GENOMIC DNA]</scope>
    <source>
        <strain evidence="1 2">KCTC 22729</strain>
    </source>
</reference>
<proteinExistence type="predicted"/>
<dbReference type="Proteomes" id="UP000237608">
    <property type="component" value="Unassembled WGS sequence"/>
</dbReference>
<keyword evidence="2" id="KW-1185">Reference proteome</keyword>
<protein>
    <submittedName>
        <fullName evidence="1">Uncharacterized protein</fullName>
    </submittedName>
</protein>